<dbReference type="AlphaFoldDB" id="A0A942YHM0"/>
<keyword evidence="1" id="KW-0732">Signal</keyword>
<dbReference type="SUPFAM" id="SSF53850">
    <property type="entry name" value="Periplasmic binding protein-like II"/>
    <property type="match status" value="1"/>
</dbReference>
<name>A0A942YHM0_9BACI</name>
<dbReference type="PROSITE" id="PS51257">
    <property type="entry name" value="PROKAR_LIPOPROTEIN"/>
    <property type="match status" value="1"/>
</dbReference>
<reference evidence="2 3" key="1">
    <citation type="submission" date="2021-05" db="EMBL/GenBank/DDBJ databases">
        <title>Novel Bacillus species.</title>
        <authorList>
            <person name="Liu G."/>
        </authorList>
    </citation>
    <scope>NUCLEOTIDE SEQUENCE [LARGE SCALE GENOMIC DNA]</scope>
    <source>
        <strain evidence="3">FJAT-49780</strain>
    </source>
</reference>
<dbReference type="PANTHER" id="PTHR43649">
    <property type="entry name" value="ARABINOSE-BINDING PROTEIN-RELATED"/>
    <property type="match status" value="1"/>
</dbReference>
<dbReference type="RefSeq" id="WP_213124769.1">
    <property type="nucleotide sequence ID" value="NZ_JAGYPG010000002.1"/>
</dbReference>
<keyword evidence="3" id="KW-1185">Reference proteome</keyword>
<dbReference type="Proteomes" id="UP000681414">
    <property type="component" value="Unassembled WGS sequence"/>
</dbReference>
<gene>
    <name evidence="2" type="ORF">KHA97_10870</name>
</gene>
<evidence type="ECO:0000313" key="3">
    <source>
        <dbReference type="Proteomes" id="UP000681414"/>
    </source>
</evidence>
<dbReference type="Pfam" id="PF01547">
    <property type="entry name" value="SBP_bac_1"/>
    <property type="match status" value="1"/>
</dbReference>
<protein>
    <submittedName>
        <fullName evidence="2">Extracellular solute-binding protein</fullName>
    </submittedName>
</protein>
<accession>A0A942YHM0</accession>
<feature type="signal peptide" evidence="1">
    <location>
        <begin position="1"/>
        <end position="19"/>
    </location>
</feature>
<organism evidence="2 3">
    <name type="scientific">Lederbergia citri</name>
    <dbReference type="NCBI Taxonomy" id="2833580"/>
    <lineage>
        <taxon>Bacteria</taxon>
        <taxon>Bacillati</taxon>
        <taxon>Bacillota</taxon>
        <taxon>Bacilli</taxon>
        <taxon>Bacillales</taxon>
        <taxon>Bacillaceae</taxon>
        <taxon>Lederbergia</taxon>
    </lineage>
</organism>
<evidence type="ECO:0000313" key="2">
    <source>
        <dbReference type="EMBL" id="MBS4195560.1"/>
    </source>
</evidence>
<comment type="caution">
    <text evidence="2">The sequence shown here is derived from an EMBL/GenBank/DDBJ whole genome shotgun (WGS) entry which is preliminary data.</text>
</comment>
<evidence type="ECO:0000256" key="1">
    <source>
        <dbReference type="SAM" id="SignalP"/>
    </source>
</evidence>
<proteinExistence type="predicted"/>
<dbReference type="EMBL" id="JAGYPG010000002">
    <property type="protein sequence ID" value="MBS4195560.1"/>
    <property type="molecule type" value="Genomic_DNA"/>
</dbReference>
<sequence length="535" mass="59899">MKKGLSALLMITISAFMLAGCMSIGVSKKSKVKLNAIIVKHPLTQDVAKMDWLKETEKNAGVEIEWQEVTSPDWEKVKQELLFSGEIPDLIIGSYAITDAEFAQYPNLFQDLTELIEKDGPNVQQMFQDKPETKVIATQLDGKIYGLPKYQPFGTETATRQFINKQWLDNLGLDVPTTWDELFAVLVAFKENDANGNGDPDDEIPMDFAPLGMGGFDFFHPTVMLGSVGITITNGGGQGYFVEDGVVKNFFVDERVQELIKFLHKCWEVGVLTEDIISRDYALYQSVARGNGNTANVGFTWGWELSERFGNTLASQYVSMPSLQVSSSSDAQVSWSYDYYGLTYGANMVQMSASAKDKDAAMKFINQLYDPIVSMQALFGSIGSNISDNGDGTYTVLPPEDLALDPATWKWTTTWGDKGPMYIPDTLHLTPSSDLEAIVDQTKPLKEALDSINKEKDVYPDIFIKYSPDDYYVLTQINTALMNISMGAFGKWVTEGGMEKEWDTYVQQLESIGISKTIDIMQRYYDEYQVNKIDF</sequence>
<dbReference type="Gene3D" id="3.40.190.10">
    <property type="entry name" value="Periplasmic binding protein-like II"/>
    <property type="match status" value="2"/>
</dbReference>
<feature type="chain" id="PRO_5038338854" evidence="1">
    <location>
        <begin position="20"/>
        <end position="535"/>
    </location>
</feature>
<dbReference type="PANTHER" id="PTHR43649:SF17">
    <property type="entry name" value="ABC TRANSPORTER SOLUTE BINDING PROTEIN-SUGAR TRANSPORT"/>
    <property type="match status" value="1"/>
</dbReference>
<dbReference type="InterPro" id="IPR050490">
    <property type="entry name" value="Bact_solute-bd_prot1"/>
</dbReference>
<dbReference type="InterPro" id="IPR006059">
    <property type="entry name" value="SBP"/>
</dbReference>